<organism evidence="3 4">
    <name type="scientific">Streblomastix strix</name>
    <dbReference type="NCBI Taxonomy" id="222440"/>
    <lineage>
        <taxon>Eukaryota</taxon>
        <taxon>Metamonada</taxon>
        <taxon>Preaxostyla</taxon>
        <taxon>Oxymonadida</taxon>
        <taxon>Streblomastigidae</taxon>
        <taxon>Streblomastix</taxon>
    </lineage>
</organism>
<keyword evidence="2" id="KW-0342">GTP-binding</keyword>
<dbReference type="GO" id="GO:0005525">
    <property type="term" value="F:GTP binding"/>
    <property type="evidence" value="ECO:0007669"/>
    <property type="project" value="UniProtKB-KW"/>
</dbReference>
<proteinExistence type="predicted"/>
<reference evidence="3 4" key="1">
    <citation type="submission" date="2019-03" db="EMBL/GenBank/DDBJ databases">
        <title>Single cell metagenomics reveals metabolic interactions within the superorganism composed of flagellate Streblomastix strix and complex community of Bacteroidetes bacteria on its surface.</title>
        <authorList>
            <person name="Treitli S.C."/>
            <person name="Kolisko M."/>
            <person name="Husnik F."/>
            <person name="Keeling P."/>
            <person name="Hampl V."/>
        </authorList>
    </citation>
    <scope>NUCLEOTIDE SEQUENCE [LARGE SCALE GENOMIC DNA]</scope>
    <source>
        <strain evidence="3">ST1C</strain>
    </source>
</reference>
<dbReference type="PANTHER" id="PTHR44830">
    <property type="entry name" value="ELONGATION FACTOR 1 ALPHA"/>
    <property type="match status" value="1"/>
</dbReference>
<dbReference type="GO" id="GO:0003746">
    <property type="term" value="F:translation elongation factor activity"/>
    <property type="evidence" value="ECO:0007669"/>
    <property type="project" value="UniProtKB-KW"/>
</dbReference>
<gene>
    <name evidence="3" type="ORF">EZS28_013497</name>
</gene>
<evidence type="ECO:0000256" key="2">
    <source>
        <dbReference type="ARBA" id="ARBA00023134"/>
    </source>
</evidence>
<dbReference type="SUPFAM" id="SSF50465">
    <property type="entry name" value="EF-Tu/eEF-1alpha/eIF2-gamma C-terminal domain"/>
    <property type="match status" value="1"/>
</dbReference>
<dbReference type="InterPro" id="IPR009001">
    <property type="entry name" value="Transl_elong_EF1A/Init_IF2_C"/>
</dbReference>
<keyword evidence="3" id="KW-0648">Protein biosynthesis</keyword>
<sequence>MITSECKTVGIHHDSLTHAVSRDYDQFYMKEVTVKDKKRFTYDDSKQDPPQEDESLQAKVIDLQHLFRIQNGYTPVLDCHTSHNAFKFKEIPNQID</sequence>
<accession>A0A5J4W8K6</accession>
<dbReference type="EMBL" id="SNRW01003035">
    <property type="protein sequence ID" value="KAA6390976.1"/>
    <property type="molecule type" value="Genomic_DNA"/>
</dbReference>
<evidence type="ECO:0000256" key="1">
    <source>
        <dbReference type="ARBA" id="ARBA00022741"/>
    </source>
</evidence>
<dbReference type="Proteomes" id="UP000324800">
    <property type="component" value="Unassembled WGS sequence"/>
</dbReference>
<comment type="caution">
    <text evidence="3">The sequence shown here is derived from an EMBL/GenBank/DDBJ whole genome shotgun (WGS) entry which is preliminary data.</text>
</comment>
<evidence type="ECO:0000313" key="4">
    <source>
        <dbReference type="Proteomes" id="UP000324800"/>
    </source>
</evidence>
<protein>
    <submittedName>
        <fullName evidence="3">Putative eukaryotic translation elongation factor 1 alpha 2</fullName>
    </submittedName>
</protein>
<evidence type="ECO:0000313" key="3">
    <source>
        <dbReference type="EMBL" id="KAA6390976.1"/>
    </source>
</evidence>
<dbReference type="PANTHER" id="PTHR44830:SF1">
    <property type="entry name" value="TR-TYPE G DOMAIN-CONTAINING PROTEIN"/>
    <property type="match status" value="1"/>
</dbReference>
<dbReference type="Gene3D" id="2.40.30.10">
    <property type="entry name" value="Translation factors"/>
    <property type="match status" value="1"/>
</dbReference>
<name>A0A5J4W8K6_9EUKA</name>
<dbReference type="AlphaFoldDB" id="A0A5J4W8K6"/>
<keyword evidence="3" id="KW-0251">Elongation factor</keyword>
<keyword evidence="1" id="KW-0547">Nucleotide-binding</keyword>